<accession>A0A1W1ZCK0</accession>
<proteinExistence type="predicted"/>
<dbReference type="STRING" id="151894.SAMN04488524_0602"/>
<dbReference type="OrthoDB" id="752879at2"/>
<dbReference type="RefSeq" id="WP_084236929.1">
    <property type="nucleotide sequence ID" value="NZ_FWXT01000001.1"/>
</dbReference>
<organism evidence="1 2">
    <name type="scientific">Pedobacter africanus</name>
    <dbReference type="NCBI Taxonomy" id="151894"/>
    <lineage>
        <taxon>Bacteria</taxon>
        <taxon>Pseudomonadati</taxon>
        <taxon>Bacteroidota</taxon>
        <taxon>Sphingobacteriia</taxon>
        <taxon>Sphingobacteriales</taxon>
        <taxon>Sphingobacteriaceae</taxon>
        <taxon>Pedobacter</taxon>
    </lineage>
</organism>
<keyword evidence="2" id="KW-1185">Reference proteome</keyword>
<dbReference type="EMBL" id="FWXT01000001">
    <property type="protein sequence ID" value="SMC46155.1"/>
    <property type="molecule type" value="Genomic_DNA"/>
</dbReference>
<sequence>MEIQLYNQNGLAGIPKRELEISEALDSRMINVIPDVELFEIFKSAVTAAYAIANFTAPKGVEYSVMIDQVMRICKKTYGTIRENEVTIAITRGVLGEYGEFMGLSIKSFTWFVKSYLAEESRIKILAERNKPKETKPEPTLEEQKRDFIQRLEMLYILHIIGKTILQTEATHYFEKLWEAKVIRFTQEQKDELKRKAFEHLTAAKNPTLSKTKDQYDKLKTVYNSFLSAGVEGNEVKRYAMYLGLLKWFDDLKAFDREIRDEIEY</sequence>
<dbReference type="Proteomes" id="UP000192756">
    <property type="component" value="Unassembled WGS sequence"/>
</dbReference>
<protein>
    <submittedName>
        <fullName evidence="1">Uncharacterized protein</fullName>
    </submittedName>
</protein>
<evidence type="ECO:0000313" key="2">
    <source>
        <dbReference type="Proteomes" id="UP000192756"/>
    </source>
</evidence>
<reference evidence="2" key="1">
    <citation type="submission" date="2017-04" db="EMBL/GenBank/DDBJ databases">
        <authorList>
            <person name="Varghese N."/>
            <person name="Submissions S."/>
        </authorList>
    </citation>
    <scope>NUCLEOTIDE SEQUENCE [LARGE SCALE GENOMIC DNA]</scope>
    <source>
        <strain evidence="2">DSM 12126</strain>
    </source>
</reference>
<dbReference type="AlphaFoldDB" id="A0A1W1ZCK0"/>
<name>A0A1W1ZCK0_9SPHI</name>
<gene>
    <name evidence="1" type="ORF">SAMN04488524_0602</name>
</gene>
<evidence type="ECO:0000313" key="1">
    <source>
        <dbReference type="EMBL" id="SMC46155.1"/>
    </source>
</evidence>